<name>A0ABU3WR12_9NOCA</name>
<evidence type="ECO:0000313" key="4">
    <source>
        <dbReference type="Proteomes" id="UP001275440"/>
    </source>
</evidence>
<keyword evidence="2" id="KW-0472">Membrane</keyword>
<dbReference type="EMBL" id="WBMO01000001">
    <property type="protein sequence ID" value="MDV2476446.1"/>
    <property type="molecule type" value="Genomic_DNA"/>
</dbReference>
<dbReference type="Proteomes" id="UP001275440">
    <property type="component" value="Unassembled WGS sequence"/>
</dbReference>
<sequence length="153" mass="16612">MSRSEWNRSTQRSPRIGAHPRPPPVGFDDDGNDSDAQQRAAFLREVTASRAWARFVFWVGFAMVLAGASGCTWLLADRTDAPGASSTAGAAPGDFPAFGPHTVLGPVGTLFFMIGFVGHFVLILGSFLWIIAAAHVRRVDTDPRYPWNTPPSR</sequence>
<feature type="compositionally biased region" description="Polar residues" evidence="1">
    <location>
        <begin position="1"/>
        <end position="13"/>
    </location>
</feature>
<keyword evidence="2" id="KW-0812">Transmembrane</keyword>
<keyword evidence="2" id="KW-1133">Transmembrane helix</keyword>
<keyword evidence="4" id="KW-1185">Reference proteome</keyword>
<evidence type="ECO:0000256" key="2">
    <source>
        <dbReference type="SAM" id="Phobius"/>
    </source>
</evidence>
<organism evidence="3 4">
    <name type="scientific">Rhodococcus zopfii</name>
    <dbReference type="NCBI Taxonomy" id="43772"/>
    <lineage>
        <taxon>Bacteria</taxon>
        <taxon>Bacillati</taxon>
        <taxon>Actinomycetota</taxon>
        <taxon>Actinomycetes</taxon>
        <taxon>Mycobacteriales</taxon>
        <taxon>Nocardiaceae</taxon>
        <taxon>Rhodococcus</taxon>
    </lineage>
</organism>
<comment type="caution">
    <text evidence="3">The sequence shown here is derived from an EMBL/GenBank/DDBJ whole genome shotgun (WGS) entry which is preliminary data.</text>
</comment>
<proteinExistence type="predicted"/>
<accession>A0ABU3WR12</accession>
<feature type="transmembrane region" description="Helical" evidence="2">
    <location>
        <begin position="55"/>
        <end position="76"/>
    </location>
</feature>
<gene>
    <name evidence="3" type="ORF">F8M49_15970</name>
</gene>
<reference evidence="3 4" key="1">
    <citation type="submission" date="2019-10" db="EMBL/GenBank/DDBJ databases">
        <title>Draft Genome Assembly of Rhodococcus zopfii DSM44189.</title>
        <authorList>
            <person name="Sutton J.M."/>
            <person name="Akob D.M."/>
            <person name="Bushman T.J."/>
        </authorList>
    </citation>
    <scope>NUCLEOTIDE SEQUENCE [LARGE SCALE GENOMIC DNA]</scope>
    <source>
        <strain evidence="3 4">DSM 44189</strain>
    </source>
</reference>
<evidence type="ECO:0000256" key="1">
    <source>
        <dbReference type="SAM" id="MobiDB-lite"/>
    </source>
</evidence>
<evidence type="ECO:0000313" key="3">
    <source>
        <dbReference type="EMBL" id="MDV2476446.1"/>
    </source>
</evidence>
<protein>
    <submittedName>
        <fullName evidence="3">Uncharacterized protein</fullName>
    </submittedName>
</protein>
<feature type="transmembrane region" description="Helical" evidence="2">
    <location>
        <begin position="110"/>
        <end position="134"/>
    </location>
</feature>
<feature type="region of interest" description="Disordered" evidence="1">
    <location>
        <begin position="1"/>
        <end position="32"/>
    </location>
</feature>